<name>A0A644VUN3_9ZZZZ</name>
<feature type="transmembrane region" description="Helical" evidence="2">
    <location>
        <begin position="271"/>
        <end position="293"/>
    </location>
</feature>
<organism evidence="4">
    <name type="scientific">bioreactor metagenome</name>
    <dbReference type="NCBI Taxonomy" id="1076179"/>
    <lineage>
        <taxon>unclassified sequences</taxon>
        <taxon>metagenomes</taxon>
        <taxon>ecological metagenomes</taxon>
    </lineage>
</organism>
<evidence type="ECO:0000313" key="4">
    <source>
        <dbReference type="EMBL" id="MPL95145.1"/>
    </source>
</evidence>
<dbReference type="AlphaFoldDB" id="A0A644VUN3"/>
<comment type="caution">
    <text evidence="4">The sequence shown here is derived from an EMBL/GenBank/DDBJ whole genome shotgun (WGS) entry which is preliminary data.</text>
</comment>
<evidence type="ECO:0000259" key="3">
    <source>
        <dbReference type="Pfam" id="PF04230"/>
    </source>
</evidence>
<dbReference type="PANTHER" id="PTHR36836">
    <property type="entry name" value="COLANIC ACID BIOSYNTHESIS PROTEIN WCAK"/>
    <property type="match status" value="1"/>
</dbReference>
<evidence type="ECO:0000256" key="2">
    <source>
        <dbReference type="SAM" id="Phobius"/>
    </source>
</evidence>
<gene>
    <name evidence="4" type="ORF">SDC9_41311</name>
</gene>
<dbReference type="PANTHER" id="PTHR36836:SF1">
    <property type="entry name" value="COLANIC ACID BIOSYNTHESIS PROTEIN WCAK"/>
    <property type="match status" value="1"/>
</dbReference>
<dbReference type="Pfam" id="PF04230">
    <property type="entry name" value="PS_pyruv_trans"/>
    <property type="match status" value="1"/>
</dbReference>
<dbReference type="InterPro" id="IPR007345">
    <property type="entry name" value="Polysacch_pyruvyl_Trfase"/>
</dbReference>
<protein>
    <recommendedName>
        <fullName evidence="3">Polysaccharide pyruvyl transferase domain-containing protein</fullName>
    </recommendedName>
</protein>
<feature type="coiled-coil region" evidence="1">
    <location>
        <begin position="506"/>
        <end position="604"/>
    </location>
</feature>
<keyword evidence="2" id="KW-0472">Membrane</keyword>
<feature type="domain" description="Polysaccharide pyruvyl transferase" evidence="3">
    <location>
        <begin position="16"/>
        <end position="306"/>
    </location>
</feature>
<sequence>MKRYRIAFCGVFDLANYGDHIFPVIFSHEMEKRGLDYELLLFSPIECQQAFNNSKHVYPLYNLEKMHKDNPFDVFVVAGGEIIHLFKFIQKLNTDEKSYQEYPISQIWLIPAIVANKYGVKLLWNTPGIPFVFEDLLKPTVKSMCSCVDYLSVRNIFSKVCLKECGIDENKINLVPDTVLYLSEVVKFDYLMSIREKVLPFKEQYIVFHCNKFINDKQIESVIEILNNLSEKGYKIVLLPLAYTHDDDIILSKINNISNNKFFKFNSKLSVFEMMSVLAGCFLYIGVSFHGAITALQYGKKAIAFDFMKNNKTRNLFEYLNIQKNYTTTEQNLNEVIKNIIGTNENIDLDKPKLELKRHFDNIYNTITNPNVNCNENNNFAFSIADGITEFNIELSKLQKSLKIENEKNEFKQNQINEQQNYVNALEESISWYKNEIAKQNNLYEYNKTIEDANKSKDNYIKNIEEANEKKEEYIRHLENDHGNKDNYIKHLEENQLSKDNYIKHLEENQLSKDNYIKNLEEANEKKEEYIRHLENDHVNKDNYIQHIEAASKNKEEYIKSLEEDIERKMKILIETENCYIDKIKEQEEKLNNLRKNIFEMEQSLSWKITKILRKGN</sequence>
<feature type="coiled-coil region" evidence="1">
    <location>
        <begin position="388"/>
        <end position="481"/>
    </location>
</feature>
<dbReference type="EMBL" id="VSSQ01000456">
    <property type="protein sequence ID" value="MPL95145.1"/>
    <property type="molecule type" value="Genomic_DNA"/>
</dbReference>
<proteinExistence type="predicted"/>
<keyword evidence="2" id="KW-1133">Transmembrane helix</keyword>
<keyword evidence="1" id="KW-0175">Coiled coil</keyword>
<accession>A0A644VUN3</accession>
<evidence type="ECO:0000256" key="1">
    <source>
        <dbReference type="SAM" id="Coils"/>
    </source>
</evidence>
<reference evidence="4" key="1">
    <citation type="submission" date="2019-08" db="EMBL/GenBank/DDBJ databases">
        <authorList>
            <person name="Kucharzyk K."/>
            <person name="Murdoch R.W."/>
            <person name="Higgins S."/>
            <person name="Loffler F."/>
        </authorList>
    </citation>
    <scope>NUCLEOTIDE SEQUENCE</scope>
</reference>
<keyword evidence="2" id="KW-0812">Transmembrane</keyword>